<gene>
    <name evidence="5" type="ORF">FPZ45_10745</name>
</gene>
<dbReference type="AlphaFoldDB" id="A0A559JKU9"/>
<evidence type="ECO:0000256" key="2">
    <source>
        <dbReference type="ARBA" id="ARBA00024438"/>
    </source>
</evidence>
<feature type="compositionally biased region" description="Polar residues" evidence="3">
    <location>
        <begin position="177"/>
        <end position="188"/>
    </location>
</feature>
<evidence type="ECO:0000313" key="5">
    <source>
        <dbReference type="EMBL" id="TVY00498.1"/>
    </source>
</evidence>
<dbReference type="InterPro" id="IPR041916">
    <property type="entry name" value="Anti_sigma_zinc_sf"/>
</dbReference>
<protein>
    <recommendedName>
        <fullName evidence="2">Anti-sigma-W factor RsiW</fullName>
    </recommendedName>
</protein>
<dbReference type="SUPFAM" id="SSF50993">
    <property type="entry name" value="Peptidase/esterase 'gauge' domain"/>
    <property type="match status" value="1"/>
</dbReference>
<feature type="compositionally biased region" description="Low complexity" evidence="3">
    <location>
        <begin position="140"/>
        <end position="160"/>
    </location>
</feature>
<name>A0A559JKU9_9BACL</name>
<evidence type="ECO:0000256" key="1">
    <source>
        <dbReference type="ARBA" id="ARBA00024353"/>
    </source>
</evidence>
<reference evidence="5 6" key="1">
    <citation type="submission" date="2019-07" db="EMBL/GenBank/DDBJ databases">
        <authorList>
            <person name="Kim J."/>
        </authorList>
    </citation>
    <scope>NUCLEOTIDE SEQUENCE [LARGE SCALE GENOMIC DNA]</scope>
    <source>
        <strain evidence="5 6">G13</strain>
    </source>
</reference>
<organism evidence="5 6">
    <name type="scientific">Cohnella terricola</name>
    <dbReference type="NCBI Taxonomy" id="1289167"/>
    <lineage>
        <taxon>Bacteria</taxon>
        <taxon>Bacillati</taxon>
        <taxon>Bacillota</taxon>
        <taxon>Bacilli</taxon>
        <taxon>Bacillales</taxon>
        <taxon>Paenibacillaceae</taxon>
        <taxon>Cohnella</taxon>
    </lineage>
</organism>
<dbReference type="EMBL" id="VNJJ01000005">
    <property type="protein sequence ID" value="TVY00498.1"/>
    <property type="molecule type" value="Genomic_DNA"/>
</dbReference>
<dbReference type="Gene3D" id="1.10.10.1320">
    <property type="entry name" value="Anti-sigma factor, zinc-finger domain"/>
    <property type="match status" value="1"/>
</dbReference>
<comment type="caution">
    <text evidence="5">The sequence shown here is derived from an EMBL/GenBank/DDBJ whole genome shotgun (WGS) entry which is preliminary data.</text>
</comment>
<dbReference type="Pfam" id="PF13490">
    <property type="entry name" value="zf-HC2"/>
    <property type="match status" value="1"/>
</dbReference>
<evidence type="ECO:0000256" key="3">
    <source>
        <dbReference type="SAM" id="MobiDB-lite"/>
    </source>
</evidence>
<accession>A0A559JKU9</accession>
<evidence type="ECO:0000259" key="4">
    <source>
        <dbReference type="Pfam" id="PF13490"/>
    </source>
</evidence>
<feature type="compositionally biased region" description="Polar residues" evidence="3">
    <location>
        <begin position="200"/>
        <end position="212"/>
    </location>
</feature>
<dbReference type="InterPro" id="IPR027383">
    <property type="entry name" value="Znf_put"/>
</dbReference>
<feature type="domain" description="Putative zinc-finger" evidence="4">
    <location>
        <begin position="3"/>
        <end position="37"/>
    </location>
</feature>
<dbReference type="Proteomes" id="UP000316330">
    <property type="component" value="Unassembled WGS sequence"/>
</dbReference>
<feature type="region of interest" description="Disordered" evidence="3">
    <location>
        <begin position="76"/>
        <end position="102"/>
    </location>
</feature>
<feature type="region of interest" description="Disordered" evidence="3">
    <location>
        <begin position="134"/>
        <end position="215"/>
    </location>
</feature>
<dbReference type="RefSeq" id="WP_144701118.1">
    <property type="nucleotide sequence ID" value="NZ_VNJJ01000005.1"/>
</dbReference>
<comment type="similarity">
    <text evidence="1">Belongs to the zinc-associated anti-sigma factor (ZAS) superfamily. Anti-sigma-W factor family.</text>
</comment>
<proteinExistence type="inferred from homology"/>
<keyword evidence="6" id="KW-1185">Reference proteome</keyword>
<dbReference type="OrthoDB" id="2381690at2"/>
<sequence>MNCQEVMELMQRYVDGDLDEQETSLMMDHTGQCPDCAAMLVRLQKLSSELEQLPRVVPKFSIVDSIMPELERLHIEATDEGQETSGSRDASPAPIRSNRPSRHLFGKVAGTVAAGVIAGLLLFGHPDQWLLSGSKGSNDASAPSLAAAPAKNESSSLMSKRSSELDMSDQSGGTGETGSASNADSGNSIAGAMGIAPEANPSSVERPTLTTGDESKISGFTVASEQAESPDGKWSAVAGEEAQTFKIVKIEDGSVIYSSQPLEGTIGSLEWNDTSTILYYTVTDAQGNQTNWQFDLAASKESKR</sequence>
<evidence type="ECO:0000313" key="6">
    <source>
        <dbReference type="Proteomes" id="UP000316330"/>
    </source>
</evidence>